<proteinExistence type="predicted"/>
<evidence type="ECO:0000259" key="2">
    <source>
        <dbReference type="Pfam" id="PF09084"/>
    </source>
</evidence>
<dbReference type="Pfam" id="PF09084">
    <property type="entry name" value="NMT1"/>
    <property type="match status" value="1"/>
</dbReference>
<feature type="domain" description="SsuA/THI5-like" evidence="2">
    <location>
        <begin position="82"/>
        <end position="256"/>
    </location>
</feature>
<dbReference type="PANTHER" id="PTHR30024">
    <property type="entry name" value="ALIPHATIC SULFONATES-BINDING PROTEIN-RELATED"/>
    <property type="match status" value="1"/>
</dbReference>
<dbReference type="EMBL" id="JACHBW010000022">
    <property type="protein sequence ID" value="MBB6106068.1"/>
    <property type="molecule type" value="Genomic_DNA"/>
</dbReference>
<keyword evidence="1" id="KW-0732">Signal</keyword>
<dbReference type="InterPro" id="IPR015168">
    <property type="entry name" value="SsuA/THI5"/>
</dbReference>
<feature type="chain" id="PRO_5031574716" evidence="1">
    <location>
        <begin position="30"/>
        <end position="362"/>
    </location>
</feature>
<dbReference type="AlphaFoldDB" id="A0A7W9U2X8"/>
<name>A0A7W9U2X8_9BURK</name>
<evidence type="ECO:0000313" key="3">
    <source>
        <dbReference type="EMBL" id="MBB6106068.1"/>
    </source>
</evidence>
<reference evidence="3 4" key="1">
    <citation type="submission" date="2020-08" db="EMBL/GenBank/DDBJ databases">
        <title>Above-ground endophytic microbial communities from plants in different locations in the United States.</title>
        <authorList>
            <person name="Frank C."/>
        </authorList>
    </citation>
    <scope>NUCLEOTIDE SEQUENCE [LARGE SCALE GENOMIC DNA]</scope>
    <source>
        <strain evidence="3 4">WP4_2_2</strain>
    </source>
</reference>
<dbReference type="PANTHER" id="PTHR30024:SF21">
    <property type="entry name" value="ABC TRANSPORTER SUBSTRATE-BINDING PROTEIN"/>
    <property type="match status" value="1"/>
</dbReference>
<evidence type="ECO:0000313" key="4">
    <source>
        <dbReference type="Proteomes" id="UP000571554"/>
    </source>
</evidence>
<sequence length="362" mass="39443">MGRRFFAQFYAACLVAFALLALVSPYARAQNVIRIAVPDIGAASKPAGGGVVDVLYANQTLEKAFLKDGVKIEWTFFKGAGPAVNEAFANHQVDLAFLGDLAGIIGRANGLDTRLIAALARDINGYLAVQPGQGIKDLKDLKGKQIALFRGTALQLSFDSVLRSEGLTERDFRIVNLDLNSAAAAIAAHRIDAVWGASSLFILKDKGLVDIPVSTRGRDGIGTFKAGLVASNDFLRAHPEWAQRVVASVLEASNWVSDRKNLDAWLQLEQTRAGTPTSVWRNEIGDSDPATFFSPLLDPYYVNAFKRDVDTAKQLGMIRQGFDVDHWIDATYLNQALAQTKLAGRWQPYRTFGEAEKTAKAN</sequence>
<dbReference type="RefSeq" id="WP_183730624.1">
    <property type="nucleotide sequence ID" value="NZ_JACHBW010000022.1"/>
</dbReference>
<keyword evidence="4" id="KW-1185">Reference proteome</keyword>
<protein>
    <submittedName>
        <fullName evidence="3">Sulfonate transport system substrate-binding protein</fullName>
    </submittedName>
</protein>
<gene>
    <name evidence="3" type="ORF">F4827_005938</name>
</gene>
<feature type="signal peptide" evidence="1">
    <location>
        <begin position="1"/>
        <end position="29"/>
    </location>
</feature>
<organism evidence="3 4">
    <name type="scientific">Paraburkholderia bannensis</name>
    <dbReference type="NCBI Taxonomy" id="765414"/>
    <lineage>
        <taxon>Bacteria</taxon>
        <taxon>Pseudomonadati</taxon>
        <taxon>Pseudomonadota</taxon>
        <taxon>Betaproteobacteria</taxon>
        <taxon>Burkholderiales</taxon>
        <taxon>Burkholderiaceae</taxon>
        <taxon>Paraburkholderia</taxon>
    </lineage>
</organism>
<accession>A0A7W9U2X8</accession>
<comment type="caution">
    <text evidence="3">The sequence shown here is derived from an EMBL/GenBank/DDBJ whole genome shotgun (WGS) entry which is preliminary data.</text>
</comment>
<dbReference type="SUPFAM" id="SSF53850">
    <property type="entry name" value="Periplasmic binding protein-like II"/>
    <property type="match status" value="1"/>
</dbReference>
<evidence type="ECO:0000256" key="1">
    <source>
        <dbReference type="SAM" id="SignalP"/>
    </source>
</evidence>
<dbReference type="Gene3D" id="3.40.190.10">
    <property type="entry name" value="Periplasmic binding protein-like II"/>
    <property type="match status" value="2"/>
</dbReference>
<dbReference type="Proteomes" id="UP000571554">
    <property type="component" value="Unassembled WGS sequence"/>
</dbReference>